<proteinExistence type="predicted"/>
<reference evidence="1 2" key="1">
    <citation type="journal article" date="2023" name="Plants (Basel)">
        <title>Bridging the Gap: Combining Genomics and Transcriptomics Approaches to Understand Stylosanthes scabra, an Orphan Legume from the Brazilian Caatinga.</title>
        <authorList>
            <person name="Ferreira-Neto J.R.C."/>
            <person name="da Silva M.D."/>
            <person name="Binneck E."/>
            <person name="de Melo N.F."/>
            <person name="da Silva R.H."/>
            <person name="de Melo A.L.T.M."/>
            <person name="Pandolfi V."/>
            <person name="Bustamante F.O."/>
            <person name="Brasileiro-Vidal A.C."/>
            <person name="Benko-Iseppon A.M."/>
        </authorList>
    </citation>
    <scope>NUCLEOTIDE SEQUENCE [LARGE SCALE GENOMIC DNA]</scope>
    <source>
        <tissue evidence="1">Leaves</tissue>
    </source>
</reference>
<comment type="caution">
    <text evidence="1">The sequence shown here is derived from an EMBL/GenBank/DDBJ whole genome shotgun (WGS) entry which is preliminary data.</text>
</comment>
<organism evidence="1 2">
    <name type="scientific">Stylosanthes scabra</name>
    <dbReference type="NCBI Taxonomy" id="79078"/>
    <lineage>
        <taxon>Eukaryota</taxon>
        <taxon>Viridiplantae</taxon>
        <taxon>Streptophyta</taxon>
        <taxon>Embryophyta</taxon>
        <taxon>Tracheophyta</taxon>
        <taxon>Spermatophyta</taxon>
        <taxon>Magnoliopsida</taxon>
        <taxon>eudicotyledons</taxon>
        <taxon>Gunneridae</taxon>
        <taxon>Pentapetalae</taxon>
        <taxon>rosids</taxon>
        <taxon>fabids</taxon>
        <taxon>Fabales</taxon>
        <taxon>Fabaceae</taxon>
        <taxon>Papilionoideae</taxon>
        <taxon>50 kb inversion clade</taxon>
        <taxon>dalbergioids sensu lato</taxon>
        <taxon>Dalbergieae</taxon>
        <taxon>Pterocarpus clade</taxon>
        <taxon>Stylosanthes</taxon>
    </lineage>
</organism>
<gene>
    <name evidence="1" type="ORF">PIB30_061038</name>
</gene>
<sequence>MQDRWGRLWEMRLEVHRDNPTRTGEGQGNFAACTIMDFAELKELGPSCTGFESFPSIGSKSSTPMHYTGVSKCQVRNGDMFNFCRYVMKEMA</sequence>
<name>A0ABU6RKN0_9FABA</name>
<evidence type="ECO:0000313" key="1">
    <source>
        <dbReference type="EMBL" id="MED6124657.1"/>
    </source>
</evidence>
<keyword evidence="2" id="KW-1185">Reference proteome</keyword>
<accession>A0ABU6RKN0</accession>
<dbReference type="EMBL" id="JASCZI010030756">
    <property type="protein sequence ID" value="MED6124657.1"/>
    <property type="molecule type" value="Genomic_DNA"/>
</dbReference>
<protein>
    <submittedName>
        <fullName evidence="1">Uncharacterized protein</fullName>
    </submittedName>
</protein>
<dbReference type="Proteomes" id="UP001341840">
    <property type="component" value="Unassembled WGS sequence"/>
</dbReference>
<evidence type="ECO:0000313" key="2">
    <source>
        <dbReference type="Proteomes" id="UP001341840"/>
    </source>
</evidence>